<dbReference type="VEuPathDB" id="GiardiaDB:SS50377_21813"/>
<proteinExistence type="predicted"/>
<dbReference type="AlphaFoldDB" id="V6LVG6"/>
<name>V6LVG6_9EUKA</name>
<dbReference type="Proteomes" id="UP000018208">
    <property type="component" value="Unassembled WGS sequence"/>
</dbReference>
<sequence>MTQTFTDFNKTCSQREHYLSEELRLQSERFKSNSESQQMAQQQGYSQAEQHDPLYKPSSSSLRAINRSAAPTLYAYGKQKALAHTLTETEKKQRGFAPVAIERITGKRDAVRADIVKQKKEDKLPHYHERFHPNQEYIYVPPGNVHKQISMQKSMLGQTSVIPALAQSCETLWRENFLKSQTMNDLNSNNKADAGLLPICNVFKATGEDGQEFTIDYKAKAKEDIPGAYITKHLTREACVHEPKEKFLASTKLRSFEETGPMRPYQGGTTLTRKIKSDDISDMSIVKELRYDTRTTNRQFHDDIPQEMLKIAHDEQAAGHARWMADRRKPNPVGTGFPQPLITVNEYQRKYLNESECARKCCEDSRLIEHCADMAQLMYGGERQAVKDWVGTLSKDQQKQLAFLGEEAERRNQNDDWKE</sequence>
<protein>
    <submittedName>
        <fullName evidence="2">Uncharacterized protein</fullName>
    </submittedName>
</protein>
<evidence type="ECO:0000313" key="4">
    <source>
        <dbReference type="Proteomes" id="UP000018208"/>
    </source>
</evidence>
<organism evidence="2">
    <name type="scientific">Spironucleus salmonicida</name>
    <dbReference type="NCBI Taxonomy" id="348837"/>
    <lineage>
        <taxon>Eukaryota</taxon>
        <taxon>Metamonada</taxon>
        <taxon>Diplomonadida</taxon>
        <taxon>Hexamitidae</taxon>
        <taxon>Hexamitinae</taxon>
        <taxon>Spironucleus</taxon>
    </lineage>
</organism>
<feature type="compositionally biased region" description="Low complexity" evidence="1">
    <location>
        <begin position="33"/>
        <end position="48"/>
    </location>
</feature>
<evidence type="ECO:0000256" key="1">
    <source>
        <dbReference type="SAM" id="MobiDB-lite"/>
    </source>
</evidence>
<dbReference type="EMBL" id="AUWU02000002">
    <property type="protein sequence ID" value="KAH0576251.1"/>
    <property type="molecule type" value="Genomic_DNA"/>
</dbReference>
<reference evidence="2 3" key="1">
    <citation type="journal article" date="2014" name="PLoS Genet.">
        <title>The Genome of Spironucleus salmonicida Highlights a Fish Pathogen Adapted to Fluctuating Environments.</title>
        <authorList>
            <person name="Xu F."/>
            <person name="Jerlstrom-Hultqvist J."/>
            <person name="Einarsson E."/>
            <person name="Astvaldsson A."/>
            <person name="Svard S.G."/>
            <person name="Andersson J.O."/>
        </authorList>
    </citation>
    <scope>NUCLEOTIDE SEQUENCE</scope>
    <source>
        <strain evidence="3">ATCC 50377</strain>
    </source>
</reference>
<gene>
    <name evidence="2" type="ORF">SS50377_15308</name>
    <name evidence="3" type="ORF">SS50377_21813</name>
</gene>
<feature type="region of interest" description="Disordered" evidence="1">
    <location>
        <begin position="29"/>
        <end position="59"/>
    </location>
</feature>
<accession>V6LVG6</accession>
<keyword evidence="4" id="KW-1185">Reference proteome</keyword>
<evidence type="ECO:0000313" key="3">
    <source>
        <dbReference type="EMBL" id="KAH0576251.1"/>
    </source>
</evidence>
<reference evidence="3" key="2">
    <citation type="submission" date="2020-12" db="EMBL/GenBank/DDBJ databases">
        <title>New Spironucleus salmonicida genome in near-complete chromosomes.</title>
        <authorList>
            <person name="Xu F."/>
            <person name="Kurt Z."/>
            <person name="Jimenez-Gonzalez A."/>
            <person name="Astvaldsson A."/>
            <person name="Andersson J.O."/>
            <person name="Svard S.G."/>
        </authorList>
    </citation>
    <scope>NUCLEOTIDE SEQUENCE</scope>
    <source>
        <strain evidence="3">ATCC 50377</strain>
    </source>
</reference>
<dbReference type="EMBL" id="KI546108">
    <property type="protein sequence ID" value="EST44799.1"/>
    <property type="molecule type" value="Genomic_DNA"/>
</dbReference>
<evidence type="ECO:0000313" key="2">
    <source>
        <dbReference type="EMBL" id="EST44799.1"/>
    </source>
</evidence>